<dbReference type="EMBL" id="VKAC01000022">
    <property type="protein sequence ID" value="TXR51561.1"/>
    <property type="molecule type" value="Genomic_DNA"/>
</dbReference>
<organism evidence="3 4">
    <name type="scientific">Quadrisphaera setariae</name>
    <dbReference type="NCBI Taxonomy" id="2593304"/>
    <lineage>
        <taxon>Bacteria</taxon>
        <taxon>Bacillati</taxon>
        <taxon>Actinomycetota</taxon>
        <taxon>Actinomycetes</taxon>
        <taxon>Kineosporiales</taxon>
        <taxon>Kineosporiaceae</taxon>
        <taxon>Quadrisphaera</taxon>
    </lineage>
</organism>
<dbReference type="Pfam" id="PF03432">
    <property type="entry name" value="Relaxase"/>
    <property type="match status" value="1"/>
</dbReference>
<evidence type="ECO:0000313" key="4">
    <source>
        <dbReference type="Proteomes" id="UP000321234"/>
    </source>
</evidence>
<dbReference type="InterPro" id="IPR005094">
    <property type="entry name" value="Endonuclease_MobA/VirD2"/>
</dbReference>
<evidence type="ECO:0000313" key="3">
    <source>
        <dbReference type="EMBL" id="TXR51561.1"/>
    </source>
</evidence>
<evidence type="ECO:0000256" key="1">
    <source>
        <dbReference type="SAM" id="MobiDB-lite"/>
    </source>
</evidence>
<dbReference type="Proteomes" id="UP000321234">
    <property type="component" value="Unassembled WGS sequence"/>
</dbReference>
<evidence type="ECO:0000259" key="2">
    <source>
        <dbReference type="Pfam" id="PF03432"/>
    </source>
</evidence>
<gene>
    <name evidence="3" type="ORF">FMM08_22415</name>
</gene>
<feature type="domain" description="MobA/VirD2-like nuclease" evidence="2">
    <location>
        <begin position="31"/>
        <end position="118"/>
    </location>
</feature>
<dbReference type="AlphaFoldDB" id="A0A5C8Z311"/>
<proteinExistence type="predicted"/>
<name>A0A5C8Z311_9ACTN</name>
<sequence length="524" mass="55451">MDARTVAGNVPGGWQDQAVMIDETVAARPGVVKGIWRTSLRAAPQDRVLPDAEWGRIATGYVAAMGLTEHPWTATRHGEDHIHLTVSRVSWSGTVASLSHDFAKAQSACRSIEVAHQLVDASTRYDRARPQISHGERERAQRLATQAVVGGSSHSTQPLAGSERERLRELVGTATELAAASGKGREGFEEHLGRSGVLFRANVASTGRVSGYSYGLAGHVDAGGTQVFFKGSQLGKDYTWAATSALLTQSGEQLSGKPAIGAALQVGQGPAPKPAREPAREPGQTPAQNPAHGLGEQSHRERLLVEHHAVVAQRQQLTRDRITAQSSHRGALSALGAAGRALEVASRSHREASAEWHQLAREVERTAVAVATAIAAGQELSAVRRAREQLAAPWAVLGGRPTAAAQRAAAVLEAQRAQENAQAREVAGRARMTHAEGALGAARQQVTAAQAEADRTGQVAAQAAVREQRATGQLTAWEVEQAQHAPPSPLQQALDRARGHHPGAGQPGPWRQPPGPSRGTRPSR</sequence>
<keyword evidence="4" id="KW-1185">Reference proteome</keyword>
<comment type="caution">
    <text evidence="3">The sequence shown here is derived from an EMBL/GenBank/DDBJ whole genome shotgun (WGS) entry which is preliminary data.</text>
</comment>
<feature type="region of interest" description="Disordered" evidence="1">
    <location>
        <begin position="481"/>
        <end position="524"/>
    </location>
</feature>
<feature type="region of interest" description="Disordered" evidence="1">
    <location>
        <begin position="264"/>
        <end position="296"/>
    </location>
</feature>
<reference evidence="3 4" key="1">
    <citation type="submission" date="2019-07" db="EMBL/GenBank/DDBJ databases">
        <title>Quadrisphaera sp. strain DD2A genome sequencing and assembly.</title>
        <authorList>
            <person name="Kim I."/>
        </authorList>
    </citation>
    <scope>NUCLEOTIDE SEQUENCE [LARGE SCALE GENOMIC DNA]</scope>
    <source>
        <strain evidence="3 4">DD2A</strain>
    </source>
</reference>
<protein>
    <recommendedName>
        <fullName evidence="2">MobA/VirD2-like nuclease domain-containing protein</fullName>
    </recommendedName>
</protein>
<accession>A0A5C8Z311</accession>